<evidence type="ECO:0000256" key="1">
    <source>
        <dbReference type="SAM" id="MobiDB-lite"/>
    </source>
</evidence>
<accession>A0AAV9QZR0</accession>
<dbReference type="EMBL" id="JAHHUM010002622">
    <property type="protein sequence ID" value="KAK5602262.1"/>
    <property type="molecule type" value="Genomic_DNA"/>
</dbReference>
<evidence type="ECO:0000313" key="2">
    <source>
        <dbReference type="EMBL" id="KAK5602262.1"/>
    </source>
</evidence>
<comment type="caution">
    <text evidence="2">The sequence shown here is derived from an EMBL/GenBank/DDBJ whole genome shotgun (WGS) entry which is preliminary data.</text>
</comment>
<keyword evidence="3" id="KW-1185">Reference proteome</keyword>
<name>A0AAV9QZR0_9TELE</name>
<dbReference type="Proteomes" id="UP001311232">
    <property type="component" value="Unassembled WGS sequence"/>
</dbReference>
<gene>
    <name evidence="2" type="ORF">CRENBAI_014447</name>
</gene>
<protein>
    <submittedName>
        <fullName evidence="2">Uncharacterized protein</fullName>
    </submittedName>
</protein>
<feature type="compositionally biased region" description="Basic residues" evidence="1">
    <location>
        <begin position="51"/>
        <end position="60"/>
    </location>
</feature>
<evidence type="ECO:0000313" key="3">
    <source>
        <dbReference type="Proteomes" id="UP001311232"/>
    </source>
</evidence>
<organism evidence="2 3">
    <name type="scientific">Crenichthys baileyi</name>
    <name type="common">White River springfish</name>
    <dbReference type="NCBI Taxonomy" id="28760"/>
    <lineage>
        <taxon>Eukaryota</taxon>
        <taxon>Metazoa</taxon>
        <taxon>Chordata</taxon>
        <taxon>Craniata</taxon>
        <taxon>Vertebrata</taxon>
        <taxon>Euteleostomi</taxon>
        <taxon>Actinopterygii</taxon>
        <taxon>Neopterygii</taxon>
        <taxon>Teleostei</taxon>
        <taxon>Neoteleostei</taxon>
        <taxon>Acanthomorphata</taxon>
        <taxon>Ovalentaria</taxon>
        <taxon>Atherinomorphae</taxon>
        <taxon>Cyprinodontiformes</taxon>
        <taxon>Goodeidae</taxon>
        <taxon>Crenichthys</taxon>
    </lineage>
</organism>
<feature type="compositionally biased region" description="Basic and acidic residues" evidence="1">
    <location>
        <begin position="88"/>
        <end position="97"/>
    </location>
</feature>
<reference evidence="2 3" key="1">
    <citation type="submission" date="2021-06" db="EMBL/GenBank/DDBJ databases">
        <authorList>
            <person name="Palmer J.M."/>
        </authorList>
    </citation>
    <scope>NUCLEOTIDE SEQUENCE [LARGE SCALE GENOMIC DNA]</scope>
    <source>
        <strain evidence="2 3">MEX-2019</strain>
        <tissue evidence="2">Muscle</tissue>
    </source>
</reference>
<feature type="compositionally biased region" description="Low complexity" evidence="1">
    <location>
        <begin position="142"/>
        <end position="174"/>
    </location>
</feature>
<proteinExistence type="predicted"/>
<dbReference type="AlphaFoldDB" id="A0AAV9QZR0"/>
<sequence length="208" mass="22748">MRVAHRYLFSPLGLQGVEEKCSQTQAMPRHQSPGRVFLSRTSASFTQAQVKSKRHNKQRSSGHQPEGPGSSGEVAVAPVTRTKPAGCGKRERYEQTFKRSGTGSVGKLSHRRSNHSIINHARAKSHPLLGKEKSSLNQNPFSSSVLPSSRRSSTLPRSCSTTPSSPQSTSASQSGEPHETPNTALIRELSSRHQTGMPFRNARESRLI</sequence>
<feature type="compositionally biased region" description="Polar residues" evidence="1">
    <location>
        <begin position="39"/>
        <end position="50"/>
    </location>
</feature>
<feature type="region of interest" description="Disordered" evidence="1">
    <location>
        <begin position="24"/>
        <end position="208"/>
    </location>
</feature>